<gene>
    <name evidence="10" type="ORF">HHK36_015973</name>
</gene>
<dbReference type="SMART" id="SM00185">
    <property type="entry name" value="ARM"/>
    <property type="match status" value="5"/>
</dbReference>
<evidence type="ECO:0000256" key="2">
    <source>
        <dbReference type="ARBA" id="ARBA00004906"/>
    </source>
</evidence>
<feature type="repeat" description="ARM" evidence="6">
    <location>
        <begin position="446"/>
        <end position="476"/>
    </location>
</feature>
<comment type="pathway">
    <text evidence="2">Protein modification; protein ubiquitination.</text>
</comment>
<dbReference type="Pfam" id="PF25598">
    <property type="entry name" value="ARM_PUB"/>
    <property type="match status" value="1"/>
</dbReference>
<keyword evidence="11" id="KW-1185">Reference proteome</keyword>
<dbReference type="GO" id="GO:0008270">
    <property type="term" value="F:zinc ion binding"/>
    <property type="evidence" value="ECO:0007669"/>
    <property type="project" value="UniProtKB-KW"/>
</dbReference>
<dbReference type="InterPro" id="IPR013083">
    <property type="entry name" value="Znf_RING/FYVE/PHD"/>
</dbReference>
<evidence type="ECO:0000259" key="9">
    <source>
        <dbReference type="PROSITE" id="PS51698"/>
    </source>
</evidence>
<dbReference type="Pfam" id="PF04564">
    <property type="entry name" value="U-box"/>
    <property type="match status" value="1"/>
</dbReference>
<evidence type="ECO:0000256" key="6">
    <source>
        <dbReference type="PROSITE-ProRule" id="PRU00259"/>
    </source>
</evidence>
<dbReference type="InterPro" id="IPR003613">
    <property type="entry name" value="Ubox_domain"/>
</dbReference>
<dbReference type="PROSITE" id="PS50089">
    <property type="entry name" value="ZF_RING_2"/>
    <property type="match status" value="1"/>
</dbReference>
<feature type="domain" description="U-box" evidence="9">
    <location>
        <begin position="252"/>
        <end position="326"/>
    </location>
</feature>
<dbReference type="EMBL" id="JABCRI010000010">
    <property type="protein sequence ID" value="KAF8400098.1"/>
    <property type="molecule type" value="Genomic_DNA"/>
</dbReference>
<dbReference type="InterPro" id="IPR000225">
    <property type="entry name" value="Armadillo"/>
</dbReference>
<evidence type="ECO:0000313" key="11">
    <source>
        <dbReference type="Proteomes" id="UP000655225"/>
    </source>
</evidence>
<evidence type="ECO:0000256" key="4">
    <source>
        <dbReference type="ARBA" id="ARBA00022679"/>
    </source>
</evidence>
<dbReference type="PANTHER" id="PTHR45958">
    <property type="entry name" value="RING-TYPE E3 UBIQUITIN TRANSFERASE"/>
    <property type="match status" value="1"/>
</dbReference>
<dbReference type="PROSITE" id="PS50176">
    <property type="entry name" value="ARM_REPEAT"/>
    <property type="match status" value="1"/>
</dbReference>
<dbReference type="SUPFAM" id="SSF57850">
    <property type="entry name" value="RING/U-box"/>
    <property type="match status" value="1"/>
</dbReference>
<dbReference type="PANTHER" id="PTHR45958:SF11">
    <property type="entry name" value="RING-TYPE E3 UBIQUITIN TRANSFERASE"/>
    <property type="match status" value="1"/>
</dbReference>
<name>A0A835DDB1_TETSI</name>
<feature type="coiled-coil region" evidence="7">
    <location>
        <begin position="199"/>
        <end position="229"/>
    </location>
</feature>
<feature type="domain" description="RING-type" evidence="8">
    <location>
        <begin position="259"/>
        <end position="298"/>
    </location>
</feature>
<accession>A0A835DDB1</accession>
<evidence type="ECO:0000256" key="3">
    <source>
        <dbReference type="ARBA" id="ARBA00012483"/>
    </source>
</evidence>
<evidence type="ECO:0000256" key="5">
    <source>
        <dbReference type="PROSITE-ProRule" id="PRU00175"/>
    </source>
</evidence>
<evidence type="ECO:0000313" key="10">
    <source>
        <dbReference type="EMBL" id="KAF8400098.1"/>
    </source>
</evidence>
<keyword evidence="4" id="KW-0808">Transferase</keyword>
<dbReference type="InterPro" id="IPR011989">
    <property type="entry name" value="ARM-like"/>
</dbReference>
<proteinExistence type="predicted"/>
<dbReference type="OMA" id="YCISEGH"/>
<dbReference type="GO" id="GO:0007166">
    <property type="term" value="P:cell surface receptor signaling pathway"/>
    <property type="evidence" value="ECO:0007669"/>
    <property type="project" value="InterPro"/>
</dbReference>
<dbReference type="SUPFAM" id="SSF48371">
    <property type="entry name" value="ARM repeat"/>
    <property type="match status" value="3"/>
</dbReference>
<organism evidence="10 11">
    <name type="scientific">Tetracentron sinense</name>
    <name type="common">Spur-leaf</name>
    <dbReference type="NCBI Taxonomy" id="13715"/>
    <lineage>
        <taxon>Eukaryota</taxon>
        <taxon>Viridiplantae</taxon>
        <taxon>Streptophyta</taxon>
        <taxon>Embryophyta</taxon>
        <taxon>Tracheophyta</taxon>
        <taxon>Spermatophyta</taxon>
        <taxon>Magnoliopsida</taxon>
        <taxon>Trochodendrales</taxon>
        <taxon>Trochodendraceae</taxon>
        <taxon>Tetracentron</taxon>
    </lineage>
</organism>
<dbReference type="InterPro" id="IPR058678">
    <property type="entry name" value="ARM_PUB"/>
</dbReference>
<protein>
    <recommendedName>
        <fullName evidence="3">RING-type E3 ubiquitin transferase</fullName>
        <ecNumber evidence="3">2.3.2.27</ecNumber>
    </recommendedName>
</protein>
<keyword evidence="5" id="KW-0479">Metal-binding</keyword>
<dbReference type="AlphaFoldDB" id="A0A835DDB1"/>
<comment type="catalytic activity">
    <reaction evidence="1">
        <text>S-ubiquitinyl-[E2 ubiquitin-conjugating enzyme]-L-cysteine + [acceptor protein]-L-lysine = [E2 ubiquitin-conjugating enzyme]-L-cysteine + N(6)-ubiquitinyl-[acceptor protein]-L-lysine.</text>
        <dbReference type="EC" id="2.3.2.27"/>
    </reaction>
</comment>
<evidence type="ECO:0000259" key="8">
    <source>
        <dbReference type="PROSITE" id="PS50089"/>
    </source>
</evidence>
<dbReference type="InterPro" id="IPR016024">
    <property type="entry name" value="ARM-type_fold"/>
</dbReference>
<evidence type="ECO:0000256" key="7">
    <source>
        <dbReference type="SAM" id="Coils"/>
    </source>
</evidence>
<sequence length="1028" mass="113970">MDFDIGIQDVALAVQQELWNKVAFGAMDLANEIKDVTLENDSFREFSKYISELNLLIQALNNCKIEATTCSQGTRAALETLNSQLRNACNLIKDYKCWSRLRLLLNSHSVLSRMQDIAKEIAETLSSLQLANLDVALNVKSKTDQIINNLRSMEFRSAAATETIVSDIEKSMTQNGRNREHAIKLLQKIAETTGATANASLVRNELALLKQEKEEMEAQKKQAEALQLSQLIQLLYSTELVTTPREDEIRMYPIDSFMCPLCDKMMTDPVAIACGHSFERNAIQEHFDKGQSTCPTCKQELPTLELTANLSVRSSIEQWKQRDTELKFQTAVSGITSDDHSILNEALEDMQVLMEMPRHRAKVAGLIPNLVEVLKDTRLNTKAALKCLHYLSNNSDENKEAIVEAGAIHCIVKQFYKGEAEPDAVGILLELSVRETLAEKIGNAKDCIPLLVSLLQNNNSDVSQKAQKVLQNLSSNTDFVVKMAEAGQFKPFVARFNQGPRETRCSMAAAVIKMQINGNSISDLENKQFIHNLVQMLSSSTPACVSACLQSIKKLSAYPNMVKQFLEDPATIPSLCLISFVRPEPQWRQEATKILTSLVKSSQLYDFQTYQGLKELESQHNVSLVLQIAATSDPQTKVHFLQLLVELSYKSETARNLVRSDEDAVARLFTSLNGEQPEVRQVAMRLIYCISEGHPAGVPLPPSPAKEFAIKTLAAILTSSPEIQERSTAAGIISQLPTDDIMVDEILHKSEALKAIHEVICAMDDELSRFKTPNDLSEAESLLENALAALLRYTEPTKPELQRQVGKLELYPSLVRVLSRGSSLAKERTAMALTHLSQSTTLSLSFANATIMPKHPNNNSLLPLLQLSRLFTNMSNWCCSASARDQSLCPVHGGACSSRHTFCLVKADAVRPLLQTLSETQSGAAEAALMALDTLLMDHRTLPHAAAAIVEGQGMAAILQVLEKGSSSAKDKALDIFQKILNHTQITDPLSQRSERILIQLLQDDTLKKKTALVLRQMNLIPDQSSYF</sequence>
<evidence type="ECO:0000256" key="1">
    <source>
        <dbReference type="ARBA" id="ARBA00000900"/>
    </source>
</evidence>
<keyword evidence="5" id="KW-0863">Zinc-finger</keyword>
<dbReference type="OrthoDB" id="26899at2759"/>
<dbReference type="EC" id="2.3.2.27" evidence="3"/>
<dbReference type="SMART" id="SM00504">
    <property type="entry name" value="Ubox"/>
    <property type="match status" value="1"/>
</dbReference>
<dbReference type="Gene3D" id="1.25.10.10">
    <property type="entry name" value="Leucine-rich Repeat Variant"/>
    <property type="match status" value="3"/>
</dbReference>
<dbReference type="GO" id="GO:0061630">
    <property type="term" value="F:ubiquitin protein ligase activity"/>
    <property type="evidence" value="ECO:0007669"/>
    <property type="project" value="UniProtKB-EC"/>
</dbReference>
<dbReference type="InterPro" id="IPR001841">
    <property type="entry name" value="Znf_RING"/>
</dbReference>
<keyword evidence="5" id="KW-0862">Zinc</keyword>
<dbReference type="Gene3D" id="1.20.930.20">
    <property type="entry name" value="Adaptor protein Cbl, N-terminal domain"/>
    <property type="match status" value="1"/>
</dbReference>
<dbReference type="InterPro" id="IPR052608">
    <property type="entry name" value="U-box_domain_protein"/>
</dbReference>
<dbReference type="Gene3D" id="3.30.40.10">
    <property type="entry name" value="Zinc/RING finger domain, C3HC4 (zinc finger)"/>
    <property type="match status" value="1"/>
</dbReference>
<reference evidence="10 11" key="1">
    <citation type="submission" date="2020-04" db="EMBL/GenBank/DDBJ databases">
        <title>Plant Genome Project.</title>
        <authorList>
            <person name="Zhang R.-G."/>
        </authorList>
    </citation>
    <scope>NUCLEOTIDE SEQUENCE [LARGE SCALE GENOMIC DNA]</scope>
    <source>
        <strain evidence="10">YNK0</strain>
        <tissue evidence="10">Leaf</tissue>
    </source>
</reference>
<dbReference type="PROSITE" id="PS51698">
    <property type="entry name" value="U_BOX"/>
    <property type="match status" value="1"/>
</dbReference>
<dbReference type="UniPathway" id="UPA00143"/>
<comment type="caution">
    <text evidence="10">The sequence shown here is derived from an EMBL/GenBank/DDBJ whole genome shotgun (WGS) entry which is preliminary data.</text>
</comment>
<dbReference type="GO" id="GO:0016567">
    <property type="term" value="P:protein ubiquitination"/>
    <property type="evidence" value="ECO:0007669"/>
    <property type="project" value="UniProtKB-UniPathway"/>
</dbReference>
<dbReference type="InterPro" id="IPR036537">
    <property type="entry name" value="Adaptor_Cbl_N_dom_sf"/>
</dbReference>
<dbReference type="Proteomes" id="UP000655225">
    <property type="component" value="Unassembled WGS sequence"/>
</dbReference>
<keyword evidence="7" id="KW-0175">Coiled coil</keyword>